<proteinExistence type="predicted"/>
<dbReference type="Proteomes" id="UP001732720">
    <property type="component" value="Chromosome 5"/>
</dbReference>
<accession>A0AC58MIY1</accession>
<sequence>MNTFQKNESKETLFSPVSIEEAPPRPSSPPKKPTPKICGSSYPLSIAFIVVNEFCERFSYYGMKAVLTLYFLYFLHWNEDTSTSVYHAFSSLCYFTPILGAAIADSWLGKFKTIIYLSLVYVLGHVFKSLGAIPILGGKTLHTILSLVGLSLIALGTGGIKPCVAAFGGDQFEEKHAEERTRYFSVFYLSINAGSLISTFITPMLRGDVQCFGEDCYALAFGVPGLLMVVALAVFAMGSKMYRKPPPEGNIVAQVIKCIWFAVSNRFKNRSEDIPKRQHWLDWAAEKYPKQLILDVKALTRILFLYIPLPMFWALLDQQGSRWTLQATRMNGNLGFFVLQPDQMQVLNPFLVLIFIPLFDLVIYRLIAKCGINFSSLRKMAVGMILACLAFAVAAVVEIKINGMTQPQPGSQEIFLQVLNLADDEVKVTMLGNGNNSLFVESIKSFQKTTQYSKLHLKTKSQDLNIYLKYHNLSVHTEHSVVEKNWYSLIIHEDRKSISSMMVKDVANKPANGMTAIRFINTLHKDVNISLGTDAPLNVGEDYGVSAYRTVPRGEYPAVHCKTEDKDFSLNLGLLEFGASYVFVISNITSQGPQVWKTEDIPANELSIAWQLPQYALVTAAEVMFSVTGLEFSYSQAPSSMKSVLQAAWLLTVAVGNIIVLVVAQFSGLVQWAEFILFSCLLLMVCLIFSIMGYYYVPVNSEDIHEPADKQITQIQGNMINLETKSTKL</sequence>
<reference evidence="2" key="1">
    <citation type="submission" date="2025-08" db="UniProtKB">
        <authorList>
            <consortium name="RefSeq"/>
        </authorList>
    </citation>
    <scope>IDENTIFICATION</scope>
</reference>
<evidence type="ECO:0000313" key="1">
    <source>
        <dbReference type="Proteomes" id="UP001732720"/>
    </source>
</evidence>
<gene>
    <name evidence="2" type="primary">Slc15a2</name>
</gene>
<evidence type="ECO:0000313" key="2">
    <source>
        <dbReference type="RefSeq" id="XP_073929362.1"/>
    </source>
</evidence>
<organism evidence="1 2">
    <name type="scientific">Castor canadensis</name>
    <name type="common">American beaver</name>
    <dbReference type="NCBI Taxonomy" id="51338"/>
    <lineage>
        <taxon>Eukaryota</taxon>
        <taxon>Metazoa</taxon>
        <taxon>Chordata</taxon>
        <taxon>Craniata</taxon>
        <taxon>Vertebrata</taxon>
        <taxon>Euteleostomi</taxon>
        <taxon>Mammalia</taxon>
        <taxon>Eutheria</taxon>
        <taxon>Euarchontoglires</taxon>
        <taxon>Glires</taxon>
        <taxon>Rodentia</taxon>
        <taxon>Castorimorpha</taxon>
        <taxon>Castoridae</taxon>
        <taxon>Castor</taxon>
    </lineage>
</organism>
<keyword evidence="1" id="KW-1185">Reference proteome</keyword>
<name>A0AC58MIY1_CASCN</name>
<dbReference type="RefSeq" id="XP_073929362.1">
    <property type="nucleotide sequence ID" value="XM_074073261.1"/>
</dbReference>
<protein>
    <submittedName>
        <fullName evidence="2">Solute carrier family 15 member 2</fullName>
    </submittedName>
</protein>